<feature type="compositionally biased region" description="Low complexity" evidence="1">
    <location>
        <begin position="1"/>
        <end position="15"/>
    </location>
</feature>
<sequence>MSPPSHLLSSAHPKSPIIPSPPLSPSSADKSPICPMSPIPSLPSSSPLSIHCPPLLSSFYPLSSSPLLSLPSSADKSPSLLLSPSFLSSPLSPSFAYKSPFRPDLPLAPPPLSPPPSPLTSPPLCPCQPDAVVTSWCYGSPEGTWRQTRRCRTSILILGRGHVVLAV</sequence>
<dbReference type="Proteomes" id="UP001497482">
    <property type="component" value="Chromosome 18"/>
</dbReference>
<protein>
    <submittedName>
        <fullName evidence="2">Uncharacterized protein</fullName>
    </submittedName>
</protein>
<accession>A0AAV2KC38</accession>
<evidence type="ECO:0000313" key="3">
    <source>
        <dbReference type="Proteomes" id="UP001497482"/>
    </source>
</evidence>
<reference evidence="2 3" key="1">
    <citation type="submission" date="2024-04" db="EMBL/GenBank/DDBJ databases">
        <authorList>
            <person name="Waldvogel A.-M."/>
            <person name="Schoenle A."/>
        </authorList>
    </citation>
    <scope>NUCLEOTIDE SEQUENCE [LARGE SCALE GENOMIC DNA]</scope>
</reference>
<proteinExistence type="predicted"/>
<evidence type="ECO:0000256" key="1">
    <source>
        <dbReference type="SAM" id="MobiDB-lite"/>
    </source>
</evidence>
<name>A0AAV2KC38_KNICA</name>
<dbReference type="AlphaFoldDB" id="A0AAV2KC38"/>
<keyword evidence="3" id="KW-1185">Reference proteome</keyword>
<evidence type="ECO:0000313" key="2">
    <source>
        <dbReference type="EMBL" id="CAL1587525.1"/>
    </source>
</evidence>
<feature type="region of interest" description="Disordered" evidence="1">
    <location>
        <begin position="1"/>
        <end position="38"/>
    </location>
</feature>
<gene>
    <name evidence="2" type="ORF">KC01_LOCUS17481</name>
</gene>
<dbReference type="EMBL" id="OZ035840">
    <property type="protein sequence ID" value="CAL1587525.1"/>
    <property type="molecule type" value="Genomic_DNA"/>
</dbReference>
<organism evidence="2 3">
    <name type="scientific">Knipowitschia caucasica</name>
    <name type="common">Caucasian dwarf goby</name>
    <name type="synonym">Pomatoschistus caucasicus</name>
    <dbReference type="NCBI Taxonomy" id="637954"/>
    <lineage>
        <taxon>Eukaryota</taxon>
        <taxon>Metazoa</taxon>
        <taxon>Chordata</taxon>
        <taxon>Craniata</taxon>
        <taxon>Vertebrata</taxon>
        <taxon>Euteleostomi</taxon>
        <taxon>Actinopterygii</taxon>
        <taxon>Neopterygii</taxon>
        <taxon>Teleostei</taxon>
        <taxon>Neoteleostei</taxon>
        <taxon>Acanthomorphata</taxon>
        <taxon>Gobiaria</taxon>
        <taxon>Gobiiformes</taxon>
        <taxon>Gobioidei</taxon>
        <taxon>Gobiidae</taxon>
        <taxon>Gobiinae</taxon>
        <taxon>Knipowitschia</taxon>
    </lineage>
</organism>
<feature type="compositionally biased region" description="Low complexity" evidence="1">
    <location>
        <begin position="25"/>
        <end position="34"/>
    </location>
</feature>